<sequence>MPAYSELQAALEAVLRHPRWRLADGVPNGLDACAAELLGGLDAAAVDAAVQAAGADPARRRGALRAEIARQLLAARVLVPATAPAGDNAMLALIAGGAMAVLLLG</sequence>
<feature type="non-terminal residue" evidence="1">
    <location>
        <position position="105"/>
    </location>
</feature>
<proteinExistence type="predicted"/>
<dbReference type="RefSeq" id="WP_322468850.1">
    <property type="nucleotide sequence ID" value="NZ_JAXOJX010000180.1"/>
</dbReference>
<evidence type="ECO:0000313" key="2">
    <source>
        <dbReference type="Proteomes" id="UP001293718"/>
    </source>
</evidence>
<evidence type="ECO:0000313" key="1">
    <source>
        <dbReference type="EMBL" id="MDZ5461774.1"/>
    </source>
</evidence>
<name>A0ABU5IS91_9BURK</name>
<dbReference type="EMBL" id="JAXOJX010000180">
    <property type="protein sequence ID" value="MDZ5461774.1"/>
    <property type="molecule type" value="Genomic_DNA"/>
</dbReference>
<comment type="caution">
    <text evidence="1">The sequence shown here is derived from an EMBL/GenBank/DDBJ whole genome shotgun (WGS) entry which is preliminary data.</text>
</comment>
<accession>A0ABU5IS91</accession>
<dbReference type="Proteomes" id="UP001293718">
    <property type="component" value="Unassembled WGS sequence"/>
</dbReference>
<gene>
    <name evidence="1" type="ORF">SM757_34900</name>
</gene>
<reference evidence="1 2" key="1">
    <citation type="submission" date="2023-11" db="EMBL/GenBank/DDBJ databases">
        <title>Draft genome of Azohydromonas lata strain H1 (DSM1123), a polyhydroxyalkanoate producer.</title>
        <authorList>
            <person name="Traversa D."/>
            <person name="D'Addabbo P."/>
            <person name="Pazzani C."/>
            <person name="Manzari C."/>
            <person name="Chiara M."/>
            <person name="Scrascia M."/>
        </authorList>
    </citation>
    <scope>NUCLEOTIDE SEQUENCE [LARGE SCALE GENOMIC DNA]</scope>
    <source>
        <strain evidence="1 2">H1</strain>
    </source>
</reference>
<organism evidence="1 2">
    <name type="scientific">Azohydromonas lata</name>
    <dbReference type="NCBI Taxonomy" id="45677"/>
    <lineage>
        <taxon>Bacteria</taxon>
        <taxon>Pseudomonadati</taxon>
        <taxon>Pseudomonadota</taxon>
        <taxon>Betaproteobacteria</taxon>
        <taxon>Burkholderiales</taxon>
        <taxon>Sphaerotilaceae</taxon>
        <taxon>Azohydromonas</taxon>
    </lineage>
</organism>
<keyword evidence="2" id="KW-1185">Reference proteome</keyword>
<protein>
    <submittedName>
        <fullName evidence="1">Uncharacterized protein</fullName>
    </submittedName>
</protein>